<feature type="signal peptide" evidence="1">
    <location>
        <begin position="1"/>
        <end position="26"/>
    </location>
</feature>
<gene>
    <name evidence="2" type="ORF">DI564_16760</name>
</gene>
<dbReference type="EMBL" id="QFPO01000023">
    <property type="protein sequence ID" value="PZQ09983.1"/>
    <property type="molecule type" value="Genomic_DNA"/>
</dbReference>
<accession>A0A2W5LY38</accession>
<sequence length="106" mass="10440">MRPRAGRALRLAGATGLALAAALALAADDAGHAAPAGADAFQVTRHAIAGGGTARARSACFDLAGTIGQPVAGVSSGGGFTVTSGFWTGVRPDDSILRTSFEDCDP</sequence>
<dbReference type="AlphaFoldDB" id="A0A2W5LY38"/>
<evidence type="ECO:0000313" key="3">
    <source>
        <dbReference type="Proteomes" id="UP000249046"/>
    </source>
</evidence>
<keyword evidence="1" id="KW-0732">Signal</keyword>
<evidence type="ECO:0000256" key="1">
    <source>
        <dbReference type="SAM" id="SignalP"/>
    </source>
</evidence>
<reference evidence="2 3" key="1">
    <citation type="submission" date="2017-08" db="EMBL/GenBank/DDBJ databases">
        <title>Infants hospitalized years apart are colonized by the same room-sourced microbial strains.</title>
        <authorList>
            <person name="Brooks B."/>
            <person name="Olm M.R."/>
            <person name="Firek B.A."/>
            <person name="Baker R."/>
            <person name="Thomas B.C."/>
            <person name="Morowitz M.J."/>
            <person name="Banfield J.F."/>
        </authorList>
    </citation>
    <scope>NUCLEOTIDE SEQUENCE [LARGE SCALE GENOMIC DNA]</scope>
    <source>
        <strain evidence="2">S2_005_003_R2_42</strain>
    </source>
</reference>
<name>A0A2W5LY38_9GAMM</name>
<protein>
    <submittedName>
        <fullName evidence="2">Uncharacterized protein</fullName>
    </submittedName>
</protein>
<evidence type="ECO:0000313" key="2">
    <source>
        <dbReference type="EMBL" id="PZQ09983.1"/>
    </source>
</evidence>
<dbReference type="Proteomes" id="UP000249046">
    <property type="component" value="Unassembled WGS sequence"/>
</dbReference>
<organism evidence="2 3">
    <name type="scientific">Rhodanobacter denitrificans</name>
    <dbReference type="NCBI Taxonomy" id="666685"/>
    <lineage>
        <taxon>Bacteria</taxon>
        <taxon>Pseudomonadati</taxon>
        <taxon>Pseudomonadota</taxon>
        <taxon>Gammaproteobacteria</taxon>
        <taxon>Lysobacterales</taxon>
        <taxon>Rhodanobacteraceae</taxon>
        <taxon>Rhodanobacter</taxon>
    </lineage>
</organism>
<feature type="chain" id="PRO_5015940717" evidence="1">
    <location>
        <begin position="27"/>
        <end position="106"/>
    </location>
</feature>
<proteinExistence type="predicted"/>
<comment type="caution">
    <text evidence="2">The sequence shown here is derived from an EMBL/GenBank/DDBJ whole genome shotgun (WGS) entry which is preliminary data.</text>
</comment>